<accession>A0ABV4DGY9</accession>
<dbReference type="RefSeq" id="WP_270601666.1">
    <property type="nucleotide sequence ID" value="NZ_JAQEVE010000014.1"/>
</dbReference>
<sequence>MAKENYVILYGQVRQNPKVFISPKSGEYNGAVFQLKVLRRLRNRDAELRIDLPVILTKNPELSKQIADIRKGDMVEIRGVLTTSEVLKVSICPHCGAKNRKAGVNVHVTPIFINPQEKGQTDETGLELLKKKCEISNIFMGIGTLCREPDYHEHREEDSHRVIKTCAYQIAMNRKYFIREDPQDLKTDYPWIKSFGPLAEDDKDHLKMNTLVYISGSLQTRSFAKHAVCDQCEEDYEWNDVAMEIVPYNTEYLSDYIKAEKEE</sequence>
<organism evidence="3 4">
    <name type="scientific">Anaerostipes hominis</name>
    <name type="common">ex Lee et al. 2021</name>
    <dbReference type="NCBI Taxonomy" id="2025494"/>
    <lineage>
        <taxon>Bacteria</taxon>
        <taxon>Bacillati</taxon>
        <taxon>Bacillota</taxon>
        <taxon>Clostridia</taxon>
        <taxon>Lachnospirales</taxon>
        <taxon>Lachnospiraceae</taxon>
        <taxon>Anaerostipes</taxon>
    </lineage>
</organism>
<evidence type="ECO:0000313" key="3">
    <source>
        <dbReference type="EMBL" id="MEY8633415.1"/>
    </source>
</evidence>
<dbReference type="PROSITE" id="PS50935">
    <property type="entry name" value="SSB"/>
    <property type="match status" value="2"/>
</dbReference>
<proteinExistence type="predicted"/>
<dbReference type="GO" id="GO:0003677">
    <property type="term" value="F:DNA binding"/>
    <property type="evidence" value="ECO:0007669"/>
    <property type="project" value="UniProtKB-KW"/>
</dbReference>
<evidence type="ECO:0000256" key="2">
    <source>
        <dbReference type="PROSITE-ProRule" id="PRU00252"/>
    </source>
</evidence>
<dbReference type="EMBL" id="JBCLTR010000007">
    <property type="protein sequence ID" value="MEY8633415.1"/>
    <property type="molecule type" value="Genomic_DNA"/>
</dbReference>
<dbReference type="Proteomes" id="UP001565219">
    <property type="component" value="Unassembled WGS sequence"/>
</dbReference>
<dbReference type="InterPro" id="IPR012340">
    <property type="entry name" value="NA-bd_OB-fold"/>
</dbReference>
<keyword evidence="1 2" id="KW-0238">DNA-binding</keyword>
<evidence type="ECO:0000313" key="4">
    <source>
        <dbReference type="Proteomes" id="UP001565219"/>
    </source>
</evidence>
<dbReference type="Pfam" id="PF00436">
    <property type="entry name" value="SSB"/>
    <property type="match status" value="1"/>
</dbReference>
<protein>
    <submittedName>
        <fullName evidence="3">Single-stranded DNA-binding protein</fullName>
    </submittedName>
</protein>
<dbReference type="Gene3D" id="2.40.50.140">
    <property type="entry name" value="Nucleic acid-binding proteins"/>
    <property type="match status" value="1"/>
</dbReference>
<keyword evidence="4" id="KW-1185">Reference proteome</keyword>
<gene>
    <name evidence="3" type="ORF">AALG99_07750</name>
</gene>
<evidence type="ECO:0000256" key="1">
    <source>
        <dbReference type="ARBA" id="ARBA00023125"/>
    </source>
</evidence>
<dbReference type="InterPro" id="IPR000424">
    <property type="entry name" value="Primosome_PriB/ssb"/>
</dbReference>
<reference evidence="3 4" key="1">
    <citation type="submission" date="2024-03" db="EMBL/GenBank/DDBJ databases">
        <title>Mouse gut bacterial collection (mGBC) of GemPharmatech.</title>
        <authorList>
            <person name="He Y."/>
            <person name="Dong L."/>
            <person name="Wu D."/>
            <person name="Gao X."/>
            <person name="Lin Z."/>
        </authorList>
    </citation>
    <scope>NUCLEOTIDE SEQUENCE [LARGE SCALE GENOMIC DNA]</scope>
    <source>
        <strain evidence="3 4">32-10</strain>
    </source>
</reference>
<dbReference type="SUPFAM" id="SSF50249">
    <property type="entry name" value="Nucleic acid-binding proteins"/>
    <property type="match status" value="1"/>
</dbReference>
<name>A0ABV4DGY9_9FIRM</name>
<comment type="caution">
    <text evidence="3">The sequence shown here is derived from an EMBL/GenBank/DDBJ whole genome shotgun (WGS) entry which is preliminary data.</text>
</comment>